<evidence type="ECO:0000256" key="1">
    <source>
        <dbReference type="SAM" id="MobiDB-lite"/>
    </source>
</evidence>
<feature type="compositionally biased region" description="Acidic residues" evidence="1">
    <location>
        <begin position="219"/>
        <end position="235"/>
    </location>
</feature>
<feature type="compositionally biased region" description="Acidic residues" evidence="1">
    <location>
        <begin position="244"/>
        <end position="255"/>
    </location>
</feature>
<dbReference type="EMBL" id="MN739416">
    <property type="protein sequence ID" value="QHT03765.1"/>
    <property type="molecule type" value="Genomic_DNA"/>
</dbReference>
<dbReference type="Pfam" id="PF19068">
    <property type="entry name" value="DUF5764"/>
    <property type="match status" value="1"/>
</dbReference>
<name>A0A6C0CJS7_9ZZZZ</name>
<feature type="compositionally biased region" description="Basic and acidic residues" evidence="1">
    <location>
        <begin position="256"/>
        <end position="284"/>
    </location>
</feature>
<reference evidence="2" key="1">
    <citation type="journal article" date="2020" name="Nature">
        <title>Giant virus diversity and host interactions through global metagenomics.</title>
        <authorList>
            <person name="Schulz F."/>
            <person name="Roux S."/>
            <person name="Paez-Espino D."/>
            <person name="Jungbluth S."/>
            <person name="Walsh D.A."/>
            <person name="Denef V.J."/>
            <person name="McMahon K.D."/>
            <person name="Konstantinidis K.T."/>
            <person name="Eloe-Fadrosh E.A."/>
            <person name="Kyrpides N.C."/>
            <person name="Woyke T."/>
        </authorList>
    </citation>
    <scope>NUCLEOTIDE SEQUENCE</scope>
    <source>
        <strain evidence="2">GVMAG-M-3300021120-1</strain>
    </source>
</reference>
<protein>
    <submittedName>
        <fullName evidence="2">Uncharacterized protein</fullName>
    </submittedName>
</protein>
<feature type="region of interest" description="Disordered" evidence="1">
    <location>
        <begin position="199"/>
        <end position="291"/>
    </location>
</feature>
<proteinExistence type="predicted"/>
<evidence type="ECO:0000313" key="2">
    <source>
        <dbReference type="EMBL" id="QHT03765.1"/>
    </source>
</evidence>
<dbReference type="InterPro" id="IPR043913">
    <property type="entry name" value="DUF5764"/>
</dbReference>
<dbReference type="AlphaFoldDB" id="A0A6C0CJS7"/>
<accession>A0A6C0CJS7</accession>
<sequence>MSSTEFAKAHLREHLIGLLVSPVADGFWSIYDSAKELCDRNNQLDQVLRTFQNMLTRIPEWSEETLNTEVDRIVKVSKCNYLDDLLMGVFISYMKSFASLHYRGSSSELKIEFERPSISKFIHEMYKQSARKMWQMAYYFKTVGVPSEQQARNRQDIERVITECMEQVIRSFLPWESIAKKYFADDEYATPTPVVPETVSLPVPAPEPSPAKVVFEEPVKEEEEDEEEDEEDEGTDDGRGLLEIGEEEATIEFEDMDKPKEEVKKVEVEEEVDPLKEIEGKATEDTLVLNL</sequence>
<organism evidence="2">
    <name type="scientific">viral metagenome</name>
    <dbReference type="NCBI Taxonomy" id="1070528"/>
    <lineage>
        <taxon>unclassified sequences</taxon>
        <taxon>metagenomes</taxon>
        <taxon>organismal metagenomes</taxon>
    </lineage>
</organism>